<evidence type="ECO:0000259" key="10">
    <source>
        <dbReference type="Pfam" id="PF01225"/>
    </source>
</evidence>
<evidence type="ECO:0000259" key="12">
    <source>
        <dbReference type="Pfam" id="PF08245"/>
    </source>
</evidence>
<comment type="subcellular location">
    <subcellularLocation>
        <location evidence="8 9">Cytoplasm</location>
    </subcellularLocation>
</comment>
<dbReference type="GO" id="GO:0008360">
    <property type="term" value="P:regulation of cell shape"/>
    <property type="evidence" value="ECO:0007669"/>
    <property type="project" value="UniProtKB-KW"/>
</dbReference>
<feature type="short sequence motif" description="Meso-diaminopimelate recognition motif" evidence="8">
    <location>
        <begin position="412"/>
        <end position="415"/>
    </location>
</feature>
<evidence type="ECO:0000256" key="2">
    <source>
        <dbReference type="ARBA" id="ARBA00005898"/>
    </source>
</evidence>
<dbReference type="NCBIfam" id="NF001124">
    <property type="entry name" value="PRK00139.1-2"/>
    <property type="match status" value="1"/>
</dbReference>
<feature type="binding site" evidence="8">
    <location>
        <position position="388"/>
    </location>
    <ligand>
        <name>meso-2,6-diaminopimelate</name>
        <dbReference type="ChEBI" id="CHEBI:57791"/>
    </ligand>
</feature>
<keyword evidence="5 8" id="KW-0573">Peptidoglycan synthesis</keyword>
<keyword evidence="3 8" id="KW-0132">Cell division</keyword>
<dbReference type="GO" id="GO:0000287">
    <property type="term" value="F:magnesium ion binding"/>
    <property type="evidence" value="ECO:0007669"/>
    <property type="project" value="UniProtKB-UniRule"/>
</dbReference>
<keyword evidence="8" id="KW-0547">Nucleotide-binding</keyword>
<dbReference type="GO" id="GO:0005737">
    <property type="term" value="C:cytoplasm"/>
    <property type="evidence" value="ECO:0007669"/>
    <property type="project" value="UniProtKB-SubCell"/>
</dbReference>
<dbReference type="InterPro" id="IPR036615">
    <property type="entry name" value="Mur_ligase_C_dom_sf"/>
</dbReference>
<gene>
    <name evidence="8" type="primary">murE</name>
    <name evidence="13" type="ORF">FDZ14_32770</name>
</gene>
<feature type="binding site" evidence="8">
    <location>
        <position position="189"/>
    </location>
    <ligand>
        <name>UDP-N-acetyl-alpha-D-muramoyl-L-alanyl-D-glutamate</name>
        <dbReference type="ChEBI" id="CHEBI:83900"/>
    </ligand>
</feature>
<dbReference type="GO" id="GO:0051301">
    <property type="term" value="P:cell division"/>
    <property type="evidence" value="ECO:0007669"/>
    <property type="project" value="UniProtKB-KW"/>
</dbReference>
<keyword evidence="7 8" id="KW-0961">Cell wall biogenesis/degradation</keyword>
<evidence type="ECO:0000313" key="13">
    <source>
        <dbReference type="EMBL" id="QJX80865.1"/>
    </source>
</evidence>
<comment type="PTM">
    <text evidence="8">Carboxylation is probably crucial for Mg(2+) binding and, consequently, for the gamma-phosphate positioning of ATP.</text>
</comment>
<reference evidence="13 14" key="1">
    <citation type="submission" date="2019-10" db="EMBL/GenBank/DDBJ databases">
        <title>Complete genome sequences for adaption low water activity.</title>
        <authorList>
            <person name="Zhao L."/>
            <person name="Zhong J."/>
        </authorList>
    </citation>
    <scope>NUCLEOTIDE SEQUENCE [LARGE SCALE GENOMIC DNA]</scope>
    <source>
        <strain evidence="13 14">FDU301</strain>
        <plasmid evidence="14">pfdu301a</plasmid>
    </source>
</reference>
<comment type="cofactor">
    <cofactor evidence="8">
        <name>Mg(2+)</name>
        <dbReference type="ChEBI" id="CHEBI:18420"/>
    </cofactor>
</comment>
<comment type="caution">
    <text evidence="8">Lacks conserved residue(s) required for the propagation of feature annotation.</text>
</comment>
<dbReference type="SUPFAM" id="SSF53244">
    <property type="entry name" value="MurD-like peptide ligases, peptide-binding domain"/>
    <property type="match status" value="1"/>
</dbReference>
<dbReference type="GO" id="GO:0009252">
    <property type="term" value="P:peptidoglycan biosynthetic process"/>
    <property type="evidence" value="ECO:0007669"/>
    <property type="project" value="UniProtKB-UniRule"/>
</dbReference>
<organism evidence="13 14">
    <name type="scientific">Priestia megaterium</name>
    <name type="common">Bacillus megaterium</name>
    <dbReference type="NCBI Taxonomy" id="1404"/>
    <lineage>
        <taxon>Bacteria</taxon>
        <taxon>Bacillati</taxon>
        <taxon>Bacillota</taxon>
        <taxon>Bacilli</taxon>
        <taxon>Bacillales</taxon>
        <taxon>Bacillaceae</taxon>
        <taxon>Priestia</taxon>
    </lineage>
</organism>
<keyword evidence="8" id="KW-0460">Magnesium</keyword>
<feature type="domain" description="Mur ligase C-terminal" evidence="11">
    <location>
        <begin position="339"/>
        <end position="466"/>
    </location>
</feature>
<dbReference type="Pfam" id="PF02875">
    <property type="entry name" value="Mur_ligase_C"/>
    <property type="match status" value="1"/>
</dbReference>
<name>A0A6M6EBG5_PRIMG</name>
<dbReference type="SUPFAM" id="SSF63418">
    <property type="entry name" value="MurE/MurF N-terminal domain"/>
    <property type="match status" value="1"/>
</dbReference>
<keyword evidence="13" id="KW-0614">Plasmid</keyword>
<feature type="modified residue" description="N6-carboxylysine" evidence="8">
    <location>
        <position position="223"/>
    </location>
</feature>
<dbReference type="InterPro" id="IPR035911">
    <property type="entry name" value="MurE/MurF_N"/>
</dbReference>
<evidence type="ECO:0000313" key="14">
    <source>
        <dbReference type="Proteomes" id="UP000501076"/>
    </source>
</evidence>
<dbReference type="Gene3D" id="3.40.1190.10">
    <property type="entry name" value="Mur-like, catalytic domain"/>
    <property type="match status" value="1"/>
</dbReference>
<keyword evidence="8 13" id="KW-0436">Ligase</keyword>
<evidence type="ECO:0000256" key="1">
    <source>
        <dbReference type="ARBA" id="ARBA00004752"/>
    </source>
</evidence>
<geneLocation type="plasmid" evidence="14">
    <name>pfdu301a</name>
</geneLocation>
<dbReference type="InterPro" id="IPR000713">
    <property type="entry name" value="Mur_ligase_N"/>
</dbReference>
<dbReference type="InterPro" id="IPR036565">
    <property type="entry name" value="Mur-like_cat_sf"/>
</dbReference>
<dbReference type="EC" id="6.3.2.13" evidence="8"/>
<proteinExistence type="inferred from homology"/>
<comment type="catalytic activity">
    <reaction evidence="8">
        <text>UDP-N-acetyl-alpha-D-muramoyl-L-alanyl-D-glutamate + meso-2,6-diaminopimelate + ATP = UDP-N-acetyl-alpha-D-muramoyl-L-alanyl-gamma-D-glutamyl-meso-2,6-diaminopimelate + ADP + phosphate + H(+)</text>
        <dbReference type="Rhea" id="RHEA:23676"/>
        <dbReference type="ChEBI" id="CHEBI:15378"/>
        <dbReference type="ChEBI" id="CHEBI:30616"/>
        <dbReference type="ChEBI" id="CHEBI:43474"/>
        <dbReference type="ChEBI" id="CHEBI:57791"/>
        <dbReference type="ChEBI" id="CHEBI:83900"/>
        <dbReference type="ChEBI" id="CHEBI:83905"/>
        <dbReference type="ChEBI" id="CHEBI:456216"/>
        <dbReference type="EC" id="6.3.2.13"/>
    </reaction>
</comment>
<feature type="domain" description="Mur ligase N-terminal catalytic" evidence="10">
    <location>
        <begin position="22"/>
        <end position="97"/>
    </location>
</feature>
<evidence type="ECO:0000256" key="7">
    <source>
        <dbReference type="ARBA" id="ARBA00023316"/>
    </source>
</evidence>
<dbReference type="NCBIfam" id="TIGR01085">
    <property type="entry name" value="murE"/>
    <property type="match status" value="1"/>
</dbReference>
<dbReference type="AlphaFoldDB" id="A0A6M6EBG5"/>
<dbReference type="EMBL" id="CP045273">
    <property type="protein sequence ID" value="QJX80865.1"/>
    <property type="molecule type" value="Genomic_DNA"/>
</dbReference>
<dbReference type="Pfam" id="PF01225">
    <property type="entry name" value="Mur_ligase"/>
    <property type="match status" value="1"/>
</dbReference>
<dbReference type="GO" id="GO:0008765">
    <property type="term" value="F:UDP-N-acetylmuramoylalanyl-D-glutamate-2,6-diaminopimelate ligase activity"/>
    <property type="evidence" value="ECO:0007669"/>
    <property type="project" value="UniProtKB-UniRule"/>
</dbReference>
<dbReference type="NCBIfam" id="NF001126">
    <property type="entry name" value="PRK00139.1-4"/>
    <property type="match status" value="1"/>
</dbReference>
<keyword evidence="4 8" id="KW-0133">Cell shape</keyword>
<dbReference type="GO" id="GO:0071555">
    <property type="term" value="P:cell wall organization"/>
    <property type="evidence" value="ECO:0007669"/>
    <property type="project" value="UniProtKB-KW"/>
</dbReference>
<comment type="similarity">
    <text evidence="2 8">Belongs to the MurCDEF family. MurE subfamily.</text>
</comment>
<feature type="binding site" evidence="8">
    <location>
        <begin position="412"/>
        <end position="415"/>
    </location>
    <ligand>
        <name>meso-2,6-diaminopimelate</name>
        <dbReference type="ChEBI" id="CHEBI:57791"/>
    </ligand>
</feature>
<dbReference type="Gene3D" id="3.90.190.20">
    <property type="entry name" value="Mur ligase, C-terminal domain"/>
    <property type="match status" value="1"/>
</dbReference>
<keyword evidence="8" id="KW-0067">ATP-binding</keyword>
<dbReference type="Proteomes" id="UP000501076">
    <property type="component" value="Plasmid pFDU301A"/>
</dbReference>
<dbReference type="PANTHER" id="PTHR23135:SF4">
    <property type="entry name" value="UDP-N-ACETYLMURAMOYL-L-ALANYL-D-GLUTAMATE--2,6-DIAMINOPIMELATE LIGASE MURE HOMOLOG, CHLOROPLASTIC"/>
    <property type="match status" value="1"/>
</dbReference>
<comment type="function">
    <text evidence="8">Catalyzes the addition of meso-diaminopimelic acid to the nucleotide precursor UDP-N-acetylmuramoyl-L-alanyl-D-glutamate (UMAG) in the biosynthesis of bacterial cell-wall peptidoglycan.</text>
</comment>
<evidence type="ECO:0000256" key="3">
    <source>
        <dbReference type="ARBA" id="ARBA00022618"/>
    </source>
</evidence>
<evidence type="ECO:0000256" key="8">
    <source>
        <dbReference type="HAMAP-Rule" id="MF_00208"/>
    </source>
</evidence>
<feature type="binding site" evidence="8">
    <location>
        <position position="183"/>
    </location>
    <ligand>
        <name>UDP-N-acetyl-alpha-D-muramoyl-L-alanyl-D-glutamate</name>
        <dbReference type="ChEBI" id="CHEBI:83900"/>
    </ligand>
</feature>
<dbReference type="HAMAP" id="MF_00208">
    <property type="entry name" value="MurE"/>
    <property type="match status" value="1"/>
</dbReference>
<dbReference type="UniPathway" id="UPA00219"/>
<feature type="binding site" evidence="8">
    <location>
        <position position="468"/>
    </location>
    <ligand>
        <name>meso-2,6-diaminopimelate</name>
        <dbReference type="ChEBI" id="CHEBI:57791"/>
    </ligand>
</feature>
<evidence type="ECO:0000256" key="9">
    <source>
        <dbReference type="RuleBase" id="RU004135"/>
    </source>
</evidence>
<dbReference type="InterPro" id="IPR004101">
    <property type="entry name" value="Mur_ligase_C"/>
</dbReference>
<dbReference type="RefSeq" id="WP_171778864.1">
    <property type="nucleotide sequence ID" value="NZ_CP045273.1"/>
</dbReference>
<dbReference type="GO" id="GO:0005524">
    <property type="term" value="F:ATP binding"/>
    <property type="evidence" value="ECO:0007669"/>
    <property type="project" value="UniProtKB-UniRule"/>
</dbReference>
<accession>A0A6M6EBG5</accession>
<evidence type="ECO:0000256" key="5">
    <source>
        <dbReference type="ARBA" id="ARBA00022984"/>
    </source>
</evidence>
<feature type="binding site" evidence="8">
    <location>
        <position position="191"/>
    </location>
    <ligand>
        <name>UDP-N-acetyl-alpha-D-muramoyl-L-alanyl-D-glutamate</name>
        <dbReference type="ChEBI" id="CHEBI:83900"/>
    </ligand>
</feature>
<dbReference type="Pfam" id="PF08245">
    <property type="entry name" value="Mur_ligase_M"/>
    <property type="match status" value="1"/>
</dbReference>
<dbReference type="SUPFAM" id="SSF53623">
    <property type="entry name" value="MurD-like peptide ligases, catalytic domain"/>
    <property type="match status" value="1"/>
</dbReference>
<protein>
    <recommendedName>
        <fullName evidence="8">UDP-N-acetylmuramoyl-L-alanyl-D-glutamate--2,6-diaminopimelate ligase</fullName>
        <ecNumber evidence="8">6.3.2.13</ecNumber>
    </recommendedName>
    <alternativeName>
        <fullName evidence="8">Meso-A2pm-adding enzyme</fullName>
    </alternativeName>
    <alternativeName>
        <fullName evidence="8">Meso-diaminopimelate-adding enzyme</fullName>
    </alternativeName>
    <alternativeName>
        <fullName evidence="8">UDP-MurNAc-L-Ala-D-Glu:meso-diaminopimelate ligase</fullName>
    </alternativeName>
    <alternativeName>
        <fullName evidence="8">UDP-MurNAc-tripeptide synthetase</fullName>
    </alternativeName>
    <alternativeName>
        <fullName evidence="8">UDP-N-acetylmuramyl-tripeptide synthetase</fullName>
    </alternativeName>
</protein>
<comment type="pathway">
    <text evidence="1 8 9">Cell wall biogenesis; peptidoglycan biosynthesis.</text>
</comment>
<evidence type="ECO:0000259" key="11">
    <source>
        <dbReference type="Pfam" id="PF02875"/>
    </source>
</evidence>
<keyword evidence="8" id="KW-0963">Cytoplasm</keyword>
<dbReference type="InterPro" id="IPR005761">
    <property type="entry name" value="UDP-N-AcMur-Glu-dNH2Pim_ligase"/>
</dbReference>
<feature type="binding site" evidence="8">
    <location>
        <position position="30"/>
    </location>
    <ligand>
        <name>UDP-N-acetyl-alpha-D-muramoyl-L-alanyl-D-glutamate</name>
        <dbReference type="ChEBI" id="CHEBI:83900"/>
    </ligand>
</feature>
<feature type="binding site" evidence="8">
    <location>
        <position position="464"/>
    </location>
    <ligand>
        <name>meso-2,6-diaminopimelate</name>
        <dbReference type="ChEBI" id="CHEBI:57791"/>
    </ligand>
</feature>
<dbReference type="PANTHER" id="PTHR23135">
    <property type="entry name" value="MUR LIGASE FAMILY MEMBER"/>
    <property type="match status" value="1"/>
</dbReference>
<sequence>MKINELLIGIEFEEVQVGRKVEITHIAYDSRKVKEGTLFVCQKGENFDSHNFASEAVSKGAVALIVEKDINISNSDVVVIKVKNTRQALSRVSSNFYNDPSNSLNVIGITGTNGKTSISYLVSEILQNNKETVGVIGTIGMEVNNTPLNLEKTTPTTPDSLELQMILKEMQKVNVTTVAMEVTSIGLDQHRVDDCKIDIGVFTNLTEDHLDFHGNMDNYKDSKRKLFELCNVGIINIDDSAGREYFETMLERKLVNENVKFTTYAIDREADLRALDLSLNPSGSKFKLEYRGHIYEIAINLPGKFNVYNALAAIGATLNSGVSMECIVEALKTIKGAKGRFESVLSKSGFSVVVDYAHTPDALENVLTTAIEFNPKRLITVFGCGGDRDKSKRPLMGRISGDLSNVTIITSDNPRTEQPLSIIEDIEEGIKITEGLYEIIEDRKEAIEKAIKIASAGDIVIVAGKGHEAYQILNDQTIHFDDMEIVKNLIS</sequence>
<feature type="binding site" evidence="8">
    <location>
        <begin position="156"/>
        <end position="157"/>
    </location>
    <ligand>
        <name>UDP-N-acetyl-alpha-D-muramoyl-L-alanyl-D-glutamate</name>
        <dbReference type="ChEBI" id="CHEBI:83900"/>
    </ligand>
</feature>
<keyword evidence="6 8" id="KW-0131">Cell cycle</keyword>
<feature type="binding site" evidence="8">
    <location>
        <begin position="111"/>
        <end position="117"/>
    </location>
    <ligand>
        <name>ATP</name>
        <dbReference type="ChEBI" id="CHEBI:30616"/>
    </ligand>
</feature>
<dbReference type="InterPro" id="IPR013221">
    <property type="entry name" value="Mur_ligase_cen"/>
</dbReference>
<dbReference type="Gene3D" id="3.40.1390.10">
    <property type="entry name" value="MurE/MurF, N-terminal domain"/>
    <property type="match status" value="1"/>
</dbReference>
<evidence type="ECO:0000256" key="6">
    <source>
        <dbReference type="ARBA" id="ARBA00023306"/>
    </source>
</evidence>
<evidence type="ECO:0000256" key="4">
    <source>
        <dbReference type="ARBA" id="ARBA00022960"/>
    </source>
</evidence>
<feature type="domain" description="Mur ligase central" evidence="12">
    <location>
        <begin position="109"/>
        <end position="316"/>
    </location>
</feature>